<dbReference type="HOGENOM" id="CLU_130407_2_0_5"/>
<evidence type="ECO:0000256" key="1">
    <source>
        <dbReference type="SAM" id="Phobius"/>
    </source>
</evidence>
<feature type="domain" description="VanZ-like" evidence="2">
    <location>
        <begin position="35"/>
        <end position="103"/>
    </location>
</feature>
<dbReference type="KEGG" id="rpe:RPE_2688"/>
<gene>
    <name evidence="3" type="ordered locus">RPE_2688</name>
</gene>
<dbReference type="Pfam" id="PF04892">
    <property type="entry name" value="VanZ"/>
    <property type="match status" value="1"/>
</dbReference>
<keyword evidence="1" id="KW-1133">Transmembrane helix</keyword>
<reference evidence="3" key="1">
    <citation type="submission" date="2006-09" db="EMBL/GenBank/DDBJ databases">
        <title>Complete sequence of Rhodopseudomonas palustris BisA53.</title>
        <authorList>
            <consortium name="US DOE Joint Genome Institute"/>
            <person name="Copeland A."/>
            <person name="Lucas S."/>
            <person name="Lapidus A."/>
            <person name="Barry K."/>
            <person name="Detter J.C."/>
            <person name="Glavina del Rio T."/>
            <person name="Hammon N."/>
            <person name="Israni S."/>
            <person name="Dalin E."/>
            <person name="Tice H."/>
            <person name="Pitluck S."/>
            <person name="Chain P."/>
            <person name="Malfatti S."/>
            <person name="Shin M."/>
            <person name="Vergez L."/>
            <person name="Schmutz J."/>
            <person name="Larimer F."/>
            <person name="Land M."/>
            <person name="Hauser L."/>
            <person name="Pelletier D.A."/>
            <person name="Kyrpides N."/>
            <person name="Kim E."/>
            <person name="Harwood C.S."/>
            <person name="Oda Y."/>
            <person name="Richardson P."/>
        </authorList>
    </citation>
    <scope>NUCLEOTIDE SEQUENCE [LARGE SCALE GENOMIC DNA]</scope>
    <source>
        <strain evidence="3">BisA53</strain>
    </source>
</reference>
<dbReference type="InterPro" id="IPR017015">
    <property type="entry name" value="UCP033367_VanZ"/>
</dbReference>
<protein>
    <recommendedName>
        <fullName evidence="2">VanZ-like domain-containing protein</fullName>
    </recommendedName>
</protein>
<organism evidence="3">
    <name type="scientific">Rhodopseudomonas palustris (strain BisA53)</name>
    <dbReference type="NCBI Taxonomy" id="316055"/>
    <lineage>
        <taxon>Bacteria</taxon>
        <taxon>Pseudomonadati</taxon>
        <taxon>Pseudomonadota</taxon>
        <taxon>Alphaproteobacteria</taxon>
        <taxon>Hyphomicrobiales</taxon>
        <taxon>Nitrobacteraceae</taxon>
        <taxon>Rhodopseudomonas</taxon>
    </lineage>
</organism>
<accession>Q07N59</accession>
<evidence type="ECO:0000259" key="2">
    <source>
        <dbReference type="Pfam" id="PF04892"/>
    </source>
</evidence>
<keyword evidence="1" id="KW-0472">Membrane</keyword>
<evidence type="ECO:0000313" key="3">
    <source>
        <dbReference type="EMBL" id="ABJ06625.1"/>
    </source>
</evidence>
<proteinExistence type="predicted"/>
<name>Q07N59_RHOP5</name>
<dbReference type="InterPro" id="IPR006976">
    <property type="entry name" value="VanZ-like"/>
</dbReference>
<sequence>MKYLRIVATAMLAALVLFTVVPADERPETSLPHHLEHFLAFGFAGALLGIAFAMETLTMLIASACFTVGLECVQIPLPSRHARLSDVVVDTVAICAGVLLARIRLR</sequence>
<dbReference type="PIRSF" id="PIRSF033367">
    <property type="entry name" value="UCP033367_VanZ"/>
    <property type="match status" value="1"/>
</dbReference>
<dbReference type="EMBL" id="CP000463">
    <property type="protein sequence ID" value="ABJ06625.1"/>
    <property type="molecule type" value="Genomic_DNA"/>
</dbReference>
<keyword evidence="1" id="KW-0812">Transmembrane</keyword>
<dbReference type="OrthoDB" id="8101133at2"/>
<dbReference type="AlphaFoldDB" id="Q07N59"/>
<feature type="transmembrane region" description="Helical" evidence="1">
    <location>
        <begin position="39"/>
        <end position="66"/>
    </location>
</feature>